<evidence type="ECO:0000313" key="1">
    <source>
        <dbReference type="EMBL" id="CAD9430377.1"/>
    </source>
</evidence>
<protein>
    <submittedName>
        <fullName evidence="1">Uncharacterized protein</fullName>
    </submittedName>
</protein>
<dbReference type="EMBL" id="HBGT01023531">
    <property type="protein sequence ID" value="CAD9430377.1"/>
    <property type="molecule type" value="Transcribed_RNA"/>
</dbReference>
<name>A0A7S2G4G9_9STRA</name>
<proteinExistence type="predicted"/>
<gene>
    <name evidence="1" type="ORF">FPAR1323_LOCUS12212</name>
</gene>
<accession>A0A7S2G4G9</accession>
<sequence>MPVKHVFDDGFEEPYSDVATNYNWTEEYLRRACPNSGFTPAARALFAGRAVMARWFFACGARPDRELGDDPFVIFPCSRRPPRALTIFNVAFYGANYCIMGVVAPWDVAASQLLWELVLHGVHVAPPSPIWAWSEGWTWAHAHESNYIGAAKTPLALFRDRIEHALQQRHIQEMPVVSGRLRRAKEALAADVGWKEHRE</sequence>
<reference evidence="1" key="1">
    <citation type="submission" date="2021-01" db="EMBL/GenBank/DDBJ databases">
        <authorList>
            <person name="Corre E."/>
            <person name="Pelletier E."/>
            <person name="Niang G."/>
            <person name="Scheremetjew M."/>
            <person name="Finn R."/>
            <person name="Kale V."/>
            <person name="Holt S."/>
            <person name="Cochrane G."/>
            <person name="Meng A."/>
            <person name="Brown T."/>
            <person name="Cohen L."/>
        </authorList>
    </citation>
    <scope>NUCLEOTIDE SEQUENCE</scope>
    <source>
        <strain evidence="1">RCC1693</strain>
    </source>
</reference>
<dbReference type="AlphaFoldDB" id="A0A7S2G4G9"/>
<organism evidence="1">
    <name type="scientific">Florenciella parvula</name>
    <dbReference type="NCBI Taxonomy" id="236787"/>
    <lineage>
        <taxon>Eukaryota</taxon>
        <taxon>Sar</taxon>
        <taxon>Stramenopiles</taxon>
        <taxon>Ochrophyta</taxon>
        <taxon>Dictyochophyceae</taxon>
        <taxon>Florenciellales</taxon>
        <taxon>Florenciella</taxon>
    </lineage>
</organism>